<accession>A0A939BW32</accession>
<dbReference type="Proteomes" id="UP000663791">
    <property type="component" value="Unassembled WGS sequence"/>
</dbReference>
<comment type="cofactor">
    <cofactor evidence="1 5">
        <name>Zn(2+)</name>
        <dbReference type="ChEBI" id="CHEBI:29105"/>
    </cofactor>
</comment>
<evidence type="ECO:0000256" key="4">
    <source>
        <dbReference type="ARBA" id="ARBA00023002"/>
    </source>
</evidence>
<comment type="caution">
    <text evidence="9">The sequence shown here is derived from an EMBL/GenBank/DDBJ whole genome shotgun (WGS) entry which is preliminary data.</text>
</comment>
<gene>
    <name evidence="9" type="ORF">JK386_09645</name>
</gene>
<reference evidence="9" key="1">
    <citation type="submission" date="2021-01" db="EMBL/GenBank/DDBJ databases">
        <title>Novel species in genus Nocardioides.</title>
        <authorList>
            <person name="Zhang G."/>
        </authorList>
    </citation>
    <scope>NUCLEOTIDE SEQUENCE</scope>
    <source>
        <strain evidence="9">Zg-536</strain>
    </source>
</reference>
<evidence type="ECO:0000256" key="6">
    <source>
        <dbReference type="SAM" id="MobiDB-lite"/>
    </source>
</evidence>
<proteinExistence type="inferred from homology"/>
<dbReference type="InterPro" id="IPR013154">
    <property type="entry name" value="ADH-like_N"/>
</dbReference>
<dbReference type="RefSeq" id="WP_205291479.1">
    <property type="nucleotide sequence ID" value="NZ_CP074406.1"/>
</dbReference>
<evidence type="ECO:0000256" key="1">
    <source>
        <dbReference type="ARBA" id="ARBA00001947"/>
    </source>
</evidence>
<feature type="compositionally biased region" description="Polar residues" evidence="6">
    <location>
        <begin position="1"/>
        <end position="12"/>
    </location>
</feature>
<dbReference type="EMBL" id="JAERTX010000007">
    <property type="protein sequence ID" value="MBM9460167.1"/>
    <property type="molecule type" value="Genomic_DNA"/>
</dbReference>
<feature type="domain" description="Alcohol dehydrogenase-like C-terminal" evidence="7">
    <location>
        <begin position="189"/>
        <end position="261"/>
    </location>
</feature>
<evidence type="ECO:0000313" key="9">
    <source>
        <dbReference type="EMBL" id="MBM9460167.1"/>
    </source>
</evidence>
<dbReference type="InterPro" id="IPR036291">
    <property type="entry name" value="NAD(P)-bd_dom_sf"/>
</dbReference>
<keyword evidence="4" id="KW-0560">Oxidoreductase</keyword>
<dbReference type="PANTHER" id="PTHR42813">
    <property type="entry name" value="ZINC-TYPE ALCOHOL DEHYDROGENASE-LIKE"/>
    <property type="match status" value="1"/>
</dbReference>
<keyword evidence="2 5" id="KW-0479">Metal-binding</keyword>
<organism evidence="9 10">
    <name type="scientific">Nocardioides faecalis</name>
    <dbReference type="NCBI Taxonomy" id="2803858"/>
    <lineage>
        <taxon>Bacteria</taxon>
        <taxon>Bacillati</taxon>
        <taxon>Actinomycetota</taxon>
        <taxon>Actinomycetes</taxon>
        <taxon>Propionibacteriales</taxon>
        <taxon>Nocardioidaceae</taxon>
        <taxon>Nocardioides</taxon>
    </lineage>
</organism>
<evidence type="ECO:0000313" key="10">
    <source>
        <dbReference type="Proteomes" id="UP000663791"/>
    </source>
</evidence>
<evidence type="ECO:0000256" key="5">
    <source>
        <dbReference type="RuleBase" id="RU361277"/>
    </source>
</evidence>
<dbReference type="PANTHER" id="PTHR42813:SF2">
    <property type="entry name" value="DEHYDROGENASE, ZINC-CONTAINING, PUTATIVE (AFU_ORTHOLOGUE AFUA_2G02810)-RELATED"/>
    <property type="match status" value="1"/>
</dbReference>
<evidence type="ECO:0000259" key="8">
    <source>
        <dbReference type="Pfam" id="PF08240"/>
    </source>
</evidence>
<dbReference type="SUPFAM" id="SSF50129">
    <property type="entry name" value="GroES-like"/>
    <property type="match status" value="1"/>
</dbReference>
<keyword evidence="3 5" id="KW-0862">Zinc</keyword>
<dbReference type="InterPro" id="IPR013149">
    <property type="entry name" value="ADH-like_C"/>
</dbReference>
<comment type="similarity">
    <text evidence="5">Belongs to the zinc-containing alcohol dehydrogenase family.</text>
</comment>
<dbReference type="PROSITE" id="PS00059">
    <property type="entry name" value="ADH_ZINC"/>
    <property type="match status" value="1"/>
</dbReference>
<dbReference type="GO" id="GO:0008270">
    <property type="term" value="F:zinc ion binding"/>
    <property type="evidence" value="ECO:0007669"/>
    <property type="project" value="InterPro"/>
</dbReference>
<evidence type="ECO:0000256" key="3">
    <source>
        <dbReference type="ARBA" id="ARBA00022833"/>
    </source>
</evidence>
<name>A0A939BW32_9ACTN</name>
<evidence type="ECO:0000259" key="7">
    <source>
        <dbReference type="Pfam" id="PF00107"/>
    </source>
</evidence>
<dbReference type="InterPro" id="IPR002328">
    <property type="entry name" value="ADH_Zn_CS"/>
</dbReference>
<sequence length="395" mass="42343">MKAVTWQGNHDMQVTDVPDPGIQEPTDVIIEVTSTGLCGSDLHLYETLGAFMEPGDVVGHEPMGVVVEVGSEVTELAVGDRVVVPFNVCCGSCWMCDQKLYSQCETTQNHEHGTGASFFGYSKLYGQVPGGQAEYLRVPFGNFLPIKVPHEHEDDRFLFLSDVLPTAWQGLQYADVPDGGTLLVLGAGPIGDMAARMGVRAGHRVISVDRVPERLERVRAFGAEVLDLNEVGVGEGVAAAVRELTGGRGADSVIDAVGMEAHGSPGAQAVQKFAGLLPDAIAEPVMKKAGIDRLAALHTAFDSVRRGGTVSISGVYGGALDPIPMFQLFDKQVQIRMGQANVRAWTDDLLAMLVEDDPFGVDSFATHHLPLSEAPAAYEKFQKKQDGMVKVVFKP</sequence>
<protein>
    <submittedName>
        <fullName evidence="9">Alcohol dehydrogenase catalytic domain-containing protein</fullName>
    </submittedName>
</protein>
<keyword evidence="10" id="KW-1185">Reference proteome</keyword>
<dbReference type="SUPFAM" id="SSF51735">
    <property type="entry name" value="NAD(P)-binding Rossmann-fold domains"/>
    <property type="match status" value="1"/>
</dbReference>
<dbReference type="Gene3D" id="3.90.180.10">
    <property type="entry name" value="Medium-chain alcohol dehydrogenases, catalytic domain"/>
    <property type="match status" value="1"/>
</dbReference>
<dbReference type="GO" id="GO:0016491">
    <property type="term" value="F:oxidoreductase activity"/>
    <property type="evidence" value="ECO:0007669"/>
    <property type="project" value="UniProtKB-KW"/>
</dbReference>
<feature type="domain" description="Alcohol dehydrogenase-like N-terminal" evidence="8">
    <location>
        <begin position="25"/>
        <end position="146"/>
    </location>
</feature>
<dbReference type="Pfam" id="PF00107">
    <property type="entry name" value="ADH_zinc_N"/>
    <property type="match status" value="1"/>
</dbReference>
<dbReference type="Gene3D" id="3.40.50.720">
    <property type="entry name" value="NAD(P)-binding Rossmann-like Domain"/>
    <property type="match status" value="1"/>
</dbReference>
<feature type="region of interest" description="Disordered" evidence="6">
    <location>
        <begin position="1"/>
        <end position="21"/>
    </location>
</feature>
<evidence type="ECO:0000256" key="2">
    <source>
        <dbReference type="ARBA" id="ARBA00022723"/>
    </source>
</evidence>
<dbReference type="InterPro" id="IPR011032">
    <property type="entry name" value="GroES-like_sf"/>
</dbReference>
<dbReference type="Pfam" id="PF08240">
    <property type="entry name" value="ADH_N"/>
    <property type="match status" value="1"/>
</dbReference>
<dbReference type="AlphaFoldDB" id="A0A939BW32"/>